<reference evidence="2 3" key="1">
    <citation type="submission" date="2016-10" db="EMBL/GenBank/DDBJ databases">
        <authorList>
            <person name="de Groot N.N."/>
        </authorList>
    </citation>
    <scope>NUCLEOTIDE SEQUENCE [LARGE SCALE GENOMIC DNA]</scope>
    <source>
        <strain evidence="2 3">DSM 24015</strain>
    </source>
</reference>
<evidence type="ECO:0000313" key="3">
    <source>
        <dbReference type="Proteomes" id="UP000198517"/>
    </source>
</evidence>
<evidence type="ECO:0000256" key="1">
    <source>
        <dbReference type="SAM" id="Phobius"/>
    </source>
</evidence>
<dbReference type="EMBL" id="FNAS01000011">
    <property type="protein sequence ID" value="SDE50580.1"/>
    <property type="molecule type" value="Genomic_DNA"/>
</dbReference>
<dbReference type="OrthoDB" id="1244380at2"/>
<dbReference type="AlphaFoldDB" id="A0A1G7DHP9"/>
<keyword evidence="1" id="KW-0812">Transmembrane</keyword>
<feature type="transmembrane region" description="Helical" evidence="1">
    <location>
        <begin position="89"/>
        <end position="112"/>
    </location>
</feature>
<keyword evidence="3" id="KW-1185">Reference proteome</keyword>
<name>A0A1G7DHP9_9FLAO</name>
<dbReference type="STRING" id="1071918.SAMN05421544_11112"/>
<evidence type="ECO:0000313" key="2">
    <source>
        <dbReference type="EMBL" id="SDE50580.1"/>
    </source>
</evidence>
<sequence>MEPLKNYRKESMEAVIGNAFRYWYKTIFFQLIFSLIYSIMLFIFISTAIKMLGLEETFHKFTLAVTKNSNPEAIAKKLERLLESQEVQYLMFFIIFIKALLYPLNIGFFRIYNNMDLGIRPRVSDLFEGFRGNNFPIFFGYYLFWIVVSSLISYVNLGFVWVFFTFLISPILFFQKCGIIKAFKVNIQFLKIDFPMVLVGVLISLLFSYCGLLFFGIGLLLTFPFWNAMIYAVYKNMN</sequence>
<feature type="transmembrane region" description="Helical" evidence="1">
    <location>
        <begin position="158"/>
        <end position="177"/>
    </location>
</feature>
<keyword evidence="1" id="KW-1133">Transmembrane helix</keyword>
<feature type="transmembrane region" description="Helical" evidence="1">
    <location>
        <begin position="133"/>
        <end position="152"/>
    </location>
</feature>
<feature type="transmembrane region" description="Helical" evidence="1">
    <location>
        <begin position="189"/>
        <end position="207"/>
    </location>
</feature>
<keyword evidence="1" id="KW-0472">Membrane</keyword>
<proteinExistence type="predicted"/>
<accession>A0A1G7DHP9</accession>
<dbReference type="Proteomes" id="UP000198517">
    <property type="component" value="Unassembled WGS sequence"/>
</dbReference>
<dbReference type="RefSeq" id="WP_092736878.1">
    <property type="nucleotide sequence ID" value="NZ_FNAS01000011.1"/>
</dbReference>
<feature type="transmembrane region" description="Helical" evidence="1">
    <location>
        <begin position="27"/>
        <end position="49"/>
    </location>
</feature>
<protein>
    <submittedName>
        <fullName evidence="2">Uncharacterized protein</fullName>
    </submittedName>
</protein>
<gene>
    <name evidence="2" type="ORF">SAMN05421544_11112</name>
</gene>
<organism evidence="2 3">
    <name type="scientific">Riemerella columbipharyngis</name>
    <dbReference type="NCBI Taxonomy" id="1071918"/>
    <lineage>
        <taxon>Bacteria</taxon>
        <taxon>Pseudomonadati</taxon>
        <taxon>Bacteroidota</taxon>
        <taxon>Flavobacteriia</taxon>
        <taxon>Flavobacteriales</taxon>
        <taxon>Weeksellaceae</taxon>
        <taxon>Riemerella</taxon>
    </lineage>
</organism>
<feature type="transmembrane region" description="Helical" evidence="1">
    <location>
        <begin position="213"/>
        <end position="234"/>
    </location>
</feature>